<keyword evidence="2" id="KW-1003">Cell membrane</keyword>
<keyword evidence="9" id="KW-1185">Reference proteome</keyword>
<dbReference type="EMBL" id="JARBDR010000214">
    <property type="protein sequence ID" value="KAJ8318681.1"/>
    <property type="molecule type" value="Genomic_DNA"/>
</dbReference>
<evidence type="ECO:0000256" key="3">
    <source>
        <dbReference type="ARBA" id="ARBA00022692"/>
    </source>
</evidence>
<comment type="caution">
    <text evidence="8">The sequence shown here is derived from an EMBL/GenBank/DDBJ whole genome shotgun (WGS) entry which is preliminary data.</text>
</comment>
<protein>
    <recommendedName>
        <fullName evidence="7">G-protein coupled receptors family 1 profile domain-containing protein</fullName>
    </recommendedName>
</protein>
<keyword evidence="6" id="KW-0675">Receptor</keyword>
<dbReference type="SUPFAM" id="SSF81321">
    <property type="entry name" value="Family A G protein-coupled receptor-like"/>
    <property type="match status" value="1"/>
</dbReference>
<sequence length="128" mass="14463">MLAVVVVMFAFSWLPLYVVNFSTIVLEMDNDSNGINKVIVPLAQWLGSSNSGMNPIIYCFFCKKFRKGFKDLLTCCRGRQQSPRPSGRRYFVTHYTNGQSSLKEMSNTCPSRTSLYGGFSRSNSNSYV</sequence>
<feature type="domain" description="G-protein coupled receptors family 1 profile" evidence="7">
    <location>
        <begin position="1"/>
        <end position="58"/>
    </location>
</feature>
<dbReference type="PANTHER" id="PTHR24241:SF76">
    <property type="entry name" value="NEUROPEPTIDE SIFAMIDE RECEPTOR"/>
    <property type="match status" value="1"/>
</dbReference>
<evidence type="ECO:0000259" key="7">
    <source>
        <dbReference type="PROSITE" id="PS50262"/>
    </source>
</evidence>
<keyword evidence="5" id="KW-0472">Membrane</keyword>
<proteinExistence type="predicted"/>
<evidence type="ECO:0000313" key="9">
    <source>
        <dbReference type="Proteomes" id="UP001217089"/>
    </source>
</evidence>
<evidence type="ECO:0000256" key="6">
    <source>
        <dbReference type="ARBA" id="ARBA00023170"/>
    </source>
</evidence>
<keyword evidence="4" id="KW-1133">Transmembrane helix</keyword>
<dbReference type="Gene3D" id="1.20.1070.10">
    <property type="entry name" value="Rhodopsin 7-helix transmembrane proteins"/>
    <property type="match status" value="1"/>
</dbReference>
<dbReference type="InterPro" id="IPR000276">
    <property type="entry name" value="GPCR_Rhodpsn"/>
</dbReference>
<dbReference type="InterPro" id="IPR017452">
    <property type="entry name" value="GPCR_Rhodpsn_7TM"/>
</dbReference>
<dbReference type="Proteomes" id="UP001217089">
    <property type="component" value="Unassembled WGS sequence"/>
</dbReference>
<gene>
    <name evidence="8" type="ORF">KUTeg_003772</name>
</gene>
<keyword evidence="3" id="KW-0812">Transmembrane</keyword>
<dbReference type="Pfam" id="PF00001">
    <property type="entry name" value="7tm_1"/>
    <property type="match status" value="1"/>
</dbReference>
<comment type="subcellular location">
    <subcellularLocation>
        <location evidence="1">Cell membrane</location>
        <topology evidence="1">Multi-pass membrane protein</topology>
    </subcellularLocation>
</comment>
<reference evidence="8 9" key="1">
    <citation type="submission" date="2022-12" db="EMBL/GenBank/DDBJ databases">
        <title>Chromosome-level genome of Tegillarca granosa.</title>
        <authorList>
            <person name="Kim J."/>
        </authorList>
    </citation>
    <scope>NUCLEOTIDE SEQUENCE [LARGE SCALE GENOMIC DNA]</scope>
    <source>
        <strain evidence="8">Teg-2019</strain>
        <tissue evidence="8">Adductor muscle</tissue>
    </source>
</reference>
<evidence type="ECO:0000256" key="5">
    <source>
        <dbReference type="ARBA" id="ARBA00023136"/>
    </source>
</evidence>
<evidence type="ECO:0000313" key="8">
    <source>
        <dbReference type="EMBL" id="KAJ8318681.1"/>
    </source>
</evidence>
<dbReference type="PROSITE" id="PS50262">
    <property type="entry name" value="G_PROTEIN_RECEP_F1_2"/>
    <property type="match status" value="1"/>
</dbReference>
<accession>A0ABQ9FN33</accession>
<evidence type="ECO:0000256" key="1">
    <source>
        <dbReference type="ARBA" id="ARBA00004651"/>
    </source>
</evidence>
<evidence type="ECO:0000256" key="4">
    <source>
        <dbReference type="ARBA" id="ARBA00022989"/>
    </source>
</evidence>
<organism evidence="8 9">
    <name type="scientific">Tegillarca granosa</name>
    <name type="common">Malaysian cockle</name>
    <name type="synonym">Anadara granosa</name>
    <dbReference type="NCBI Taxonomy" id="220873"/>
    <lineage>
        <taxon>Eukaryota</taxon>
        <taxon>Metazoa</taxon>
        <taxon>Spiralia</taxon>
        <taxon>Lophotrochozoa</taxon>
        <taxon>Mollusca</taxon>
        <taxon>Bivalvia</taxon>
        <taxon>Autobranchia</taxon>
        <taxon>Pteriomorphia</taxon>
        <taxon>Arcoida</taxon>
        <taxon>Arcoidea</taxon>
        <taxon>Arcidae</taxon>
        <taxon>Tegillarca</taxon>
    </lineage>
</organism>
<dbReference type="PANTHER" id="PTHR24241">
    <property type="entry name" value="NEUROPEPTIDE RECEPTOR-RELATED G-PROTEIN COUPLED RECEPTOR"/>
    <property type="match status" value="1"/>
</dbReference>
<evidence type="ECO:0000256" key="2">
    <source>
        <dbReference type="ARBA" id="ARBA00022475"/>
    </source>
</evidence>
<name>A0ABQ9FN33_TEGGR</name>